<dbReference type="AlphaFoldDB" id="A0A0D6EWT0"/>
<organism evidence="8 9">
    <name type="scientific">Candidatus Methylopumilus planktonicus</name>
    <dbReference type="NCBI Taxonomy" id="1581557"/>
    <lineage>
        <taxon>Bacteria</taxon>
        <taxon>Pseudomonadati</taxon>
        <taxon>Pseudomonadota</taxon>
        <taxon>Betaproteobacteria</taxon>
        <taxon>Nitrosomonadales</taxon>
        <taxon>Methylophilaceae</taxon>
        <taxon>Candidatus Methylopumilus</taxon>
    </lineage>
</organism>
<dbReference type="Pfam" id="PF05175">
    <property type="entry name" value="MTS"/>
    <property type="match status" value="1"/>
</dbReference>
<dbReference type="GO" id="GO:0102559">
    <property type="term" value="F:peptide chain release factor N(5)-glutamine methyltransferase activity"/>
    <property type="evidence" value="ECO:0007669"/>
    <property type="project" value="UniProtKB-EC"/>
</dbReference>
<dbReference type="PANTHER" id="PTHR18895:SF74">
    <property type="entry name" value="MTRF1L RELEASE FACTOR GLUTAMINE METHYLTRANSFERASE"/>
    <property type="match status" value="1"/>
</dbReference>
<dbReference type="InterPro" id="IPR002052">
    <property type="entry name" value="DNA_methylase_N6_adenine_CS"/>
</dbReference>
<dbReference type="InterPro" id="IPR029063">
    <property type="entry name" value="SAM-dependent_MTases_sf"/>
</dbReference>
<dbReference type="RefSeq" id="WP_046488945.1">
    <property type="nucleotide sequence ID" value="NZ_LN827929.1"/>
</dbReference>
<dbReference type="NCBIfam" id="TIGR00536">
    <property type="entry name" value="hemK_fam"/>
    <property type="match status" value="1"/>
</dbReference>
<evidence type="ECO:0000256" key="2">
    <source>
        <dbReference type="ARBA" id="ARBA00022603"/>
    </source>
</evidence>
<dbReference type="GO" id="GO:0003676">
    <property type="term" value="F:nucleic acid binding"/>
    <property type="evidence" value="ECO:0007669"/>
    <property type="project" value="InterPro"/>
</dbReference>
<dbReference type="InterPro" id="IPR007848">
    <property type="entry name" value="Small_mtfrase_dom"/>
</dbReference>
<dbReference type="PROSITE" id="PS00092">
    <property type="entry name" value="N6_MTASE"/>
    <property type="match status" value="1"/>
</dbReference>
<dbReference type="PANTHER" id="PTHR18895">
    <property type="entry name" value="HEMK METHYLTRANSFERASE"/>
    <property type="match status" value="1"/>
</dbReference>
<dbReference type="EMBL" id="LN827929">
    <property type="protein sequence ID" value="CEZ20180.1"/>
    <property type="molecule type" value="Genomic_DNA"/>
</dbReference>
<keyword evidence="2 8" id="KW-0489">Methyltransferase</keyword>
<dbReference type="NCBIfam" id="TIGR03534">
    <property type="entry name" value="RF_mod_PrmC"/>
    <property type="match status" value="1"/>
</dbReference>
<name>A0A0D6EWT0_9PROT</name>
<evidence type="ECO:0000256" key="3">
    <source>
        <dbReference type="ARBA" id="ARBA00022679"/>
    </source>
</evidence>
<dbReference type="SUPFAM" id="SSF53335">
    <property type="entry name" value="S-adenosyl-L-methionine-dependent methyltransferases"/>
    <property type="match status" value="1"/>
</dbReference>
<dbReference type="OrthoDB" id="9800643at2"/>
<evidence type="ECO:0000256" key="5">
    <source>
        <dbReference type="ARBA" id="ARBA00048391"/>
    </source>
</evidence>
<dbReference type="Gene3D" id="3.40.50.150">
    <property type="entry name" value="Vaccinia Virus protein VP39"/>
    <property type="match status" value="1"/>
</dbReference>
<dbReference type="Pfam" id="PF17827">
    <property type="entry name" value="PrmC_N"/>
    <property type="match status" value="1"/>
</dbReference>
<dbReference type="STRING" id="1581557.BN1208_1300"/>
<dbReference type="KEGG" id="mbat:BN1208_1300"/>
<comment type="catalytic activity">
    <reaction evidence="5">
        <text>L-glutaminyl-[peptide chain release factor] + S-adenosyl-L-methionine = N(5)-methyl-L-glutaminyl-[peptide chain release factor] + S-adenosyl-L-homocysteine + H(+)</text>
        <dbReference type="Rhea" id="RHEA:42896"/>
        <dbReference type="Rhea" id="RHEA-COMP:10271"/>
        <dbReference type="Rhea" id="RHEA-COMP:10272"/>
        <dbReference type="ChEBI" id="CHEBI:15378"/>
        <dbReference type="ChEBI" id="CHEBI:30011"/>
        <dbReference type="ChEBI" id="CHEBI:57856"/>
        <dbReference type="ChEBI" id="CHEBI:59789"/>
        <dbReference type="ChEBI" id="CHEBI:61891"/>
        <dbReference type="EC" id="2.1.1.297"/>
    </reaction>
</comment>
<dbReference type="Proteomes" id="UP000064007">
    <property type="component" value="Chromosome 1"/>
</dbReference>
<gene>
    <name evidence="8" type="primary">prmC</name>
    <name evidence="8" type="ORF">BN1208_1300</name>
</gene>
<dbReference type="Gene3D" id="1.10.8.10">
    <property type="entry name" value="DNA helicase RuvA subunit, C-terminal domain"/>
    <property type="match status" value="1"/>
</dbReference>
<feature type="domain" description="Methyltransferase small" evidence="6">
    <location>
        <begin position="116"/>
        <end position="198"/>
    </location>
</feature>
<dbReference type="GO" id="GO:0032259">
    <property type="term" value="P:methylation"/>
    <property type="evidence" value="ECO:0007669"/>
    <property type="project" value="UniProtKB-KW"/>
</dbReference>
<dbReference type="InterPro" id="IPR004556">
    <property type="entry name" value="HemK-like"/>
</dbReference>
<dbReference type="EC" id="2.1.1.297" evidence="1"/>
<keyword evidence="9" id="KW-1185">Reference proteome</keyword>
<evidence type="ECO:0000259" key="7">
    <source>
        <dbReference type="Pfam" id="PF17827"/>
    </source>
</evidence>
<dbReference type="InterPro" id="IPR050320">
    <property type="entry name" value="N5-glutamine_MTase"/>
</dbReference>
<protein>
    <recommendedName>
        <fullName evidence="1">peptide chain release factor N(5)-glutamine methyltransferase</fullName>
        <ecNumber evidence="1">2.1.1.297</ecNumber>
    </recommendedName>
</protein>
<evidence type="ECO:0000313" key="8">
    <source>
        <dbReference type="EMBL" id="CEZ20180.1"/>
    </source>
</evidence>
<evidence type="ECO:0000313" key="9">
    <source>
        <dbReference type="Proteomes" id="UP000064007"/>
    </source>
</evidence>
<reference evidence="9" key="1">
    <citation type="submission" date="2014-12" db="EMBL/GenBank/DDBJ databases">
        <authorList>
            <person name="Salcher M.M."/>
        </authorList>
    </citation>
    <scope>NUCLEOTIDE SEQUENCE [LARGE SCALE GENOMIC DNA]</scope>
    <source>
        <strain evidence="9">MMS-10A-171</strain>
    </source>
</reference>
<dbReference type="HOGENOM" id="CLU_018398_3_1_4"/>
<evidence type="ECO:0000259" key="6">
    <source>
        <dbReference type="Pfam" id="PF05175"/>
    </source>
</evidence>
<sequence>MATIRDTLKNTQNKLYLSIGYSSDEAKLEARFILEYVLKITQKEIIQKSDEDIHKDNQTQIKYITEKRMGGTPLPYLLGEWAFYGRAFKVNPHVLIPRADTETLIETALSKINAGDHFDILDLGCGTGIIGITIALERSLSKVTLVDQSEDAIQNTKENQMLHQVSNIMIQKSDWFSALDQTRFDVILSNPPYLEDKDPHLSQGLENEPLDALVSGPTGIEAIQYIIENAKNHIKPLGWLFIEHGYNQAKILQDLFEKNGYQYIENAKDIHGVDRVTFAQYSIV</sequence>
<dbReference type="InterPro" id="IPR019874">
    <property type="entry name" value="RF_methyltr_PrmC"/>
</dbReference>
<proteinExistence type="predicted"/>
<evidence type="ECO:0000256" key="1">
    <source>
        <dbReference type="ARBA" id="ARBA00012771"/>
    </source>
</evidence>
<dbReference type="CDD" id="cd02440">
    <property type="entry name" value="AdoMet_MTases"/>
    <property type="match status" value="1"/>
</dbReference>
<dbReference type="InterPro" id="IPR040758">
    <property type="entry name" value="PrmC_N"/>
</dbReference>
<evidence type="ECO:0000256" key="4">
    <source>
        <dbReference type="ARBA" id="ARBA00022691"/>
    </source>
</evidence>
<feature type="domain" description="Release factor glutamine methyltransferase N-terminal" evidence="7">
    <location>
        <begin position="23"/>
        <end position="79"/>
    </location>
</feature>
<keyword evidence="3 8" id="KW-0808">Transferase</keyword>
<keyword evidence="4" id="KW-0949">S-adenosyl-L-methionine</keyword>
<accession>A0A0D6EWT0</accession>